<reference evidence="1" key="1">
    <citation type="submission" date="2022-05" db="EMBL/GenBank/DDBJ databases">
        <authorList>
            <person name="Blom J."/>
        </authorList>
    </citation>
    <scope>NUCLEOTIDE SEQUENCE</scope>
    <source>
        <strain evidence="1">Type strain: CPO20170097</strain>
    </source>
</reference>
<name>A0ABN8THJ6_9ENTR</name>
<keyword evidence="2" id="KW-1185">Reference proteome</keyword>
<dbReference type="Pfam" id="PF02452">
    <property type="entry name" value="PemK_toxin"/>
    <property type="match status" value="1"/>
</dbReference>
<protein>
    <submittedName>
        <fullName evidence="1">Growth inhibitor</fullName>
    </submittedName>
</protein>
<dbReference type="PANTHER" id="PTHR33988:SF3">
    <property type="entry name" value="ENDORIBONUCLEASE TOXIN CHPB-RELATED"/>
    <property type="match status" value="1"/>
</dbReference>
<comment type="caution">
    <text evidence="1">The sequence shown here is derived from an EMBL/GenBank/DDBJ whole genome shotgun (WGS) entry which is preliminary data.</text>
</comment>
<dbReference type="InterPro" id="IPR011067">
    <property type="entry name" value="Plasmid_toxin/cell-grow_inhib"/>
</dbReference>
<dbReference type="RefSeq" id="WP_253898579.1">
    <property type="nucleotide sequence ID" value="NZ_CALSBS010000017.1"/>
</dbReference>
<dbReference type="SUPFAM" id="SSF50118">
    <property type="entry name" value="Cell growth inhibitor/plasmid maintenance toxic component"/>
    <property type="match status" value="1"/>
</dbReference>
<evidence type="ECO:0000313" key="1">
    <source>
        <dbReference type="EMBL" id="CAH6660889.1"/>
    </source>
</evidence>
<dbReference type="PANTHER" id="PTHR33988">
    <property type="entry name" value="ENDORIBONUCLEASE MAZF-RELATED"/>
    <property type="match status" value="1"/>
</dbReference>
<organism evidence="1 2">
    <name type="scientific">Pseudocitrobacter vendiensis</name>
    <dbReference type="NCBI Taxonomy" id="2488306"/>
    <lineage>
        <taxon>Bacteria</taxon>
        <taxon>Pseudomonadati</taxon>
        <taxon>Pseudomonadota</taxon>
        <taxon>Gammaproteobacteria</taxon>
        <taxon>Enterobacterales</taxon>
        <taxon>Enterobacteriaceae</taxon>
        <taxon>Pseudocitrobacter</taxon>
    </lineage>
</organism>
<dbReference type="Gene3D" id="2.30.30.110">
    <property type="match status" value="1"/>
</dbReference>
<gene>
    <name evidence="1" type="ORF">FBBNIHIM_17400</name>
</gene>
<proteinExistence type="predicted"/>
<dbReference type="Proteomes" id="UP001152651">
    <property type="component" value="Unassembled WGS sequence"/>
</dbReference>
<dbReference type="InterPro" id="IPR003477">
    <property type="entry name" value="PemK-like"/>
</dbReference>
<evidence type="ECO:0000313" key="2">
    <source>
        <dbReference type="Proteomes" id="UP001152651"/>
    </source>
</evidence>
<accession>A0ABN8THJ6</accession>
<sequence length="122" mass="13179">MAQGKRIPAKGEIWHVNGDPVEGHEFKGAHYYLVLSEKKLVAALGTAVCLPITSGGGLARSKAVTVWLDGDSMDSGKITGVVLCYQLRALDLLERKARYAATVSPWVMDEILGMVVDLIDPQ</sequence>
<dbReference type="EMBL" id="CALSBS010000017">
    <property type="protein sequence ID" value="CAH6660889.1"/>
    <property type="molecule type" value="Genomic_DNA"/>
</dbReference>